<evidence type="ECO:0000313" key="1">
    <source>
        <dbReference type="EMBL" id="MEQ2487315.1"/>
    </source>
</evidence>
<organism evidence="1 2">
    <name type="scientific">Hallella faecis</name>
    <dbReference type="NCBI Taxonomy" id="2841596"/>
    <lineage>
        <taxon>Bacteria</taxon>
        <taxon>Pseudomonadati</taxon>
        <taxon>Bacteroidota</taxon>
        <taxon>Bacteroidia</taxon>
        <taxon>Bacteroidales</taxon>
        <taxon>Prevotellaceae</taxon>
        <taxon>Hallella</taxon>
    </lineage>
</organism>
<reference evidence="1 2" key="1">
    <citation type="submission" date="2024-04" db="EMBL/GenBank/DDBJ databases">
        <title>Human intestinal bacterial collection.</title>
        <authorList>
            <person name="Pauvert C."/>
            <person name="Hitch T.C.A."/>
            <person name="Clavel T."/>
        </authorList>
    </citation>
    <scope>NUCLEOTIDE SEQUENCE [LARGE SCALE GENOMIC DNA]</scope>
    <source>
        <strain evidence="1 2">CLA-AA-H145</strain>
    </source>
</reference>
<comment type="caution">
    <text evidence="1">The sequence shown here is derived from an EMBL/GenBank/DDBJ whole genome shotgun (WGS) entry which is preliminary data.</text>
</comment>
<proteinExistence type="predicted"/>
<accession>A0ABV1FSG9</accession>
<name>A0ABV1FSG9_9BACT</name>
<evidence type="ECO:0000313" key="2">
    <source>
        <dbReference type="Proteomes" id="UP001487296"/>
    </source>
</evidence>
<dbReference type="EMBL" id="JBBNFP010000040">
    <property type="protein sequence ID" value="MEQ2487315.1"/>
    <property type="molecule type" value="Genomic_DNA"/>
</dbReference>
<dbReference type="RefSeq" id="WP_215760407.1">
    <property type="nucleotide sequence ID" value="NZ_JAHKBE010000042.1"/>
</dbReference>
<protein>
    <submittedName>
        <fullName evidence="1">DUF6717 family protein</fullName>
    </submittedName>
</protein>
<keyword evidence="2" id="KW-1185">Reference proteome</keyword>
<dbReference type="InterPro" id="IPR046562">
    <property type="entry name" value="DUF6717"/>
</dbReference>
<sequence length="138" mass="16072">MNYTIKDLTQGAKAMARSVFGKKAEYQLQFNHEEDSLWYIDYPNWAFEHHNLLMVNGADELCAFLSDDDKFTKVSVIPSKERKEHKGYFELEQLESGLTTGSTYNVNNLEGFTRNIWICPVTLFVLGQYPKFIYVKKL</sequence>
<dbReference type="Pfam" id="PF20475">
    <property type="entry name" value="DUF6717"/>
    <property type="match status" value="1"/>
</dbReference>
<dbReference type="Proteomes" id="UP001487296">
    <property type="component" value="Unassembled WGS sequence"/>
</dbReference>
<gene>
    <name evidence="1" type="ORF">AAAT34_09705</name>
</gene>